<accession>A0AAV5P583</accession>
<feature type="domain" description="HNH nuclease" evidence="1">
    <location>
        <begin position="50"/>
        <end position="120"/>
    </location>
</feature>
<evidence type="ECO:0000313" key="2">
    <source>
        <dbReference type="EMBL" id="GLY56723.1"/>
    </source>
</evidence>
<dbReference type="AlphaFoldDB" id="A0AAV5P583"/>
<comment type="caution">
    <text evidence="2">The sequence shown here is derived from an EMBL/GenBank/DDBJ whole genome shotgun (WGS) entry which is preliminary data.</text>
</comment>
<evidence type="ECO:0000259" key="1">
    <source>
        <dbReference type="Pfam" id="PF13391"/>
    </source>
</evidence>
<organism evidence="2 3">
    <name type="scientific">Cellulosimicrobium cellulans</name>
    <name type="common">Arthrobacter luteus</name>
    <dbReference type="NCBI Taxonomy" id="1710"/>
    <lineage>
        <taxon>Bacteria</taxon>
        <taxon>Bacillati</taxon>
        <taxon>Actinomycetota</taxon>
        <taxon>Actinomycetes</taxon>
        <taxon>Micrococcales</taxon>
        <taxon>Promicromonosporaceae</taxon>
        <taxon>Cellulosimicrobium</taxon>
    </lineage>
</organism>
<dbReference type="Pfam" id="PF13391">
    <property type="entry name" value="HNH_2"/>
    <property type="match status" value="1"/>
</dbReference>
<evidence type="ECO:0000313" key="3">
    <source>
        <dbReference type="Proteomes" id="UP001165168"/>
    </source>
</evidence>
<proteinExistence type="predicted"/>
<dbReference type="Proteomes" id="UP001165168">
    <property type="component" value="Unassembled WGS sequence"/>
</dbReference>
<dbReference type="EMBL" id="BSTG01000001">
    <property type="protein sequence ID" value="GLY56723.1"/>
    <property type="molecule type" value="Genomic_DNA"/>
</dbReference>
<dbReference type="InterPro" id="IPR003615">
    <property type="entry name" value="HNH_nuc"/>
</dbReference>
<protein>
    <recommendedName>
        <fullName evidence="1">HNH nuclease domain-containing protein</fullName>
    </recommendedName>
</protein>
<name>A0AAV5P583_CELCE</name>
<gene>
    <name evidence="2" type="ORF">Ccel01_13250</name>
</gene>
<reference evidence="2" key="1">
    <citation type="submission" date="2023-03" db="EMBL/GenBank/DDBJ databases">
        <title>Cellulosimicrobium cellulans NBRC 103059.</title>
        <authorList>
            <person name="Ichikawa N."/>
            <person name="Sato H."/>
            <person name="Tonouchi N."/>
        </authorList>
    </citation>
    <scope>NUCLEOTIDE SEQUENCE</scope>
    <source>
        <strain evidence="2">NBRC 103059</strain>
    </source>
</reference>
<sequence length="390" mass="43753">MAARHTFVVVLNPADQVDTAGARATQGGLTRVSINVVPRKALWGRSGNRCAFTDCWTELIPAEDEITREALTEAGLIVGEEAHIRGKRADSARHDAAYAEVDSYANLILLCPTHHTVIDKDDVRRWPVERIEKLKADHEKLVRERMSQSEAGVLETQILVAADVQRIEDPLFTIWPFAYWQLTRPVPLLSTDHFETIAKTGAFLLAKDWPDDYPLLAAASERVWQVIRLLTDHIAEAFEPTGAEEKSLRLVRGEKNLRAWDDELYAELFHETQLGMVATWWLADTLTLELNEWIRAVRKEVDRHYRWAEGVILVQMGDGIIDPLSLARLDYGPVLTLPTLPRSHDEIKACAEARAAEQGVDPQRLSTGALSFPFPDVTQASADNADMPAE</sequence>